<dbReference type="STRING" id="1817768.A3A87_05600"/>
<dbReference type="PANTHER" id="PTHR38731">
    <property type="entry name" value="LIPL45-RELATED LIPOPROTEIN-RELATED"/>
    <property type="match status" value="1"/>
</dbReference>
<feature type="signal peptide" evidence="1">
    <location>
        <begin position="1"/>
        <end position="18"/>
    </location>
</feature>
<dbReference type="PANTHER" id="PTHR38731:SF1">
    <property type="entry name" value="FECR PROTEIN DOMAIN-CONTAINING PROTEIN"/>
    <property type="match status" value="1"/>
</dbReference>
<dbReference type="Proteomes" id="UP000179037">
    <property type="component" value="Unassembled WGS sequence"/>
</dbReference>
<dbReference type="CDD" id="cd00146">
    <property type="entry name" value="PKD"/>
    <property type="match status" value="1"/>
</dbReference>
<dbReference type="Pfam" id="PF18911">
    <property type="entry name" value="PKD_4"/>
    <property type="match status" value="1"/>
</dbReference>
<evidence type="ECO:0000313" key="3">
    <source>
        <dbReference type="EMBL" id="OGI50528.1"/>
    </source>
</evidence>
<accession>A0A1F6TZI0</accession>
<feature type="domain" description="PKD" evidence="2">
    <location>
        <begin position="232"/>
        <end position="306"/>
    </location>
</feature>
<sequence>MKYITVVMFLMWAAAGWAQDGSSVRITQSDGSVEIRKSGAQAWKPAKEGDALERGDSVAAKDKSAALLLWSNGSMVKVYPNTEITLAGVNLDLEKKMENTILDLQKGRMFVKAQVPEHLFTEFKVRMGALDVRTQGAEFAITHDADKKSFTAWTLLGRLAADVGTLRVRIDEGRQGTITAGTKPKTDDLKPMDEKIKQSLTKVSKDLGGSLRADEIVGASGGKLVAKIGGVASRRGNVPYKVNFKALVGGGSGKIKSVTWNFGDGESATTREAEHTFTQGLYVVILRAEDENGEKASAQTGISVEVDCGC</sequence>
<evidence type="ECO:0000259" key="2">
    <source>
        <dbReference type="PROSITE" id="PS50093"/>
    </source>
</evidence>
<feature type="chain" id="PRO_5009526910" description="PKD domain-containing protein" evidence="1">
    <location>
        <begin position="19"/>
        <end position="310"/>
    </location>
</feature>
<dbReference type="InterPro" id="IPR022409">
    <property type="entry name" value="PKD/Chitinase_dom"/>
</dbReference>
<proteinExistence type="predicted"/>
<comment type="caution">
    <text evidence="3">The sequence shown here is derived from an EMBL/GenBank/DDBJ whole genome shotgun (WGS) entry which is preliminary data.</text>
</comment>
<dbReference type="InterPro" id="IPR035986">
    <property type="entry name" value="PKD_dom_sf"/>
</dbReference>
<dbReference type="EMBL" id="MFTC01000067">
    <property type="protein sequence ID" value="OGI50528.1"/>
    <property type="molecule type" value="Genomic_DNA"/>
</dbReference>
<dbReference type="SMART" id="SM00089">
    <property type="entry name" value="PKD"/>
    <property type="match status" value="1"/>
</dbReference>
<protein>
    <recommendedName>
        <fullName evidence="2">PKD domain-containing protein</fullName>
    </recommendedName>
</protein>
<dbReference type="SUPFAM" id="SSF49299">
    <property type="entry name" value="PKD domain"/>
    <property type="match status" value="1"/>
</dbReference>
<gene>
    <name evidence="3" type="ORF">A3A87_05600</name>
</gene>
<dbReference type="PROSITE" id="PS50093">
    <property type="entry name" value="PKD"/>
    <property type="match status" value="1"/>
</dbReference>
<evidence type="ECO:0000256" key="1">
    <source>
        <dbReference type="SAM" id="SignalP"/>
    </source>
</evidence>
<dbReference type="InterPro" id="IPR000601">
    <property type="entry name" value="PKD_dom"/>
</dbReference>
<dbReference type="InterPro" id="IPR013783">
    <property type="entry name" value="Ig-like_fold"/>
</dbReference>
<organism evidence="3 4">
    <name type="scientific">Candidatus Muproteobacteria bacterium RIFCSPLOWO2_01_FULL_60_18</name>
    <dbReference type="NCBI Taxonomy" id="1817768"/>
    <lineage>
        <taxon>Bacteria</taxon>
        <taxon>Pseudomonadati</taxon>
        <taxon>Pseudomonadota</taxon>
        <taxon>Candidatus Muproteobacteria</taxon>
    </lineage>
</organism>
<evidence type="ECO:0000313" key="4">
    <source>
        <dbReference type="Proteomes" id="UP000179037"/>
    </source>
</evidence>
<name>A0A1F6TZI0_9PROT</name>
<dbReference type="Pfam" id="PF04773">
    <property type="entry name" value="FecR"/>
    <property type="match status" value="1"/>
</dbReference>
<dbReference type="Gene3D" id="2.60.40.10">
    <property type="entry name" value="Immunoglobulins"/>
    <property type="match status" value="1"/>
</dbReference>
<reference evidence="3 4" key="1">
    <citation type="journal article" date="2016" name="Nat. Commun.">
        <title>Thousands of microbial genomes shed light on interconnected biogeochemical processes in an aquifer system.</title>
        <authorList>
            <person name="Anantharaman K."/>
            <person name="Brown C.T."/>
            <person name="Hug L.A."/>
            <person name="Sharon I."/>
            <person name="Castelle C.J."/>
            <person name="Probst A.J."/>
            <person name="Thomas B.C."/>
            <person name="Singh A."/>
            <person name="Wilkins M.J."/>
            <person name="Karaoz U."/>
            <person name="Brodie E.L."/>
            <person name="Williams K.H."/>
            <person name="Hubbard S.S."/>
            <person name="Banfield J.F."/>
        </authorList>
    </citation>
    <scope>NUCLEOTIDE SEQUENCE [LARGE SCALE GENOMIC DNA]</scope>
</reference>
<dbReference type="InterPro" id="IPR006860">
    <property type="entry name" value="FecR"/>
</dbReference>
<dbReference type="AlphaFoldDB" id="A0A1F6TZI0"/>
<keyword evidence="1" id="KW-0732">Signal</keyword>